<accession>A0AAP0PDJ5</accession>
<evidence type="ECO:0000313" key="2">
    <source>
        <dbReference type="Proteomes" id="UP001419268"/>
    </source>
</evidence>
<organism evidence="1 2">
    <name type="scientific">Stephania cephalantha</name>
    <dbReference type="NCBI Taxonomy" id="152367"/>
    <lineage>
        <taxon>Eukaryota</taxon>
        <taxon>Viridiplantae</taxon>
        <taxon>Streptophyta</taxon>
        <taxon>Embryophyta</taxon>
        <taxon>Tracheophyta</taxon>
        <taxon>Spermatophyta</taxon>
        <taxon>Magnoliopsida</taxon>
        <taxon>Ranunculales</taxon>
        <taxon>Menispermaceae</taxon>
        <taxon>Menispermoideae</taxon>
        <taxon>Cissampelideae</taxon>
        <taxon>Stephania</taxon>
    </lineage>
</organism>
<proteinExistence type="predicted"/>
<protein>
    <submittedName>
        <fullName evidence="1">Uncharacterized protein</fullName>
    </submittedName>
</protein>
<sequence length="141" mass="16600">MFLCTLGHLSINKIAIYKFYYLFATTSPIFVEPRFNYICVPNFRYHFVVGRTIGIKAICAPNLKDIDTPLTIMNKDKSQARNRFKPLSEPETHSEYLLTHRHLLLILENQFLNKPLDTQVNLFMPPSLNYFSSRPHQYQFL</sequence>
<comment type="caution">
    <text evidence="1">The sequence shown here is derived from an EMBL/GenBank/DDBJ whole genome shotgun (WGS) entry which is preliminary data.</text>
</comment>
<evidence type="ECO:0000313" key="1">
    <source>
        <dbReference type="EMBL" id="KAK9140197.1"/>
    </source>
</evidence>
<gene>
    <name evidence="1" type="ORF">Scep_009878</name>
</gene>
<keyword evidence="2" id="KW-1185">Reference proteome</keyword>
<reference evidence="1 2" key="1">
    <citation type="submission" date="2024-01" db="EMBL/GenBank/DDBJ databases">
        <title>Genome assemblies of Stephania.</title>
        <authorList>
            <person name="Yang L."/>
        </authorList>
    </citation>
    <scope>NUCLEOTIDE SEQUENCE [LARGE SCALE GENOMIC DNA]</scope>
    <source>
        <strain evidence="1">JXDWG</strain>
        <tissue evidence="1">Leaf</tissue>
    </source>
</reference>
<dbReference type="AlphaFoldDB" id="A0AAP0PDJ5"/>
<dbReference type="Proteomes" id="UP001419268">
    <property type="component" value="Unassembled WGS sequence"/>
</dbReference>
<dbReference type="EMBL" id="JBBNAG010000004">
    <property type="protein sequence ID" value="KAK9140197.1"/>
    <property type="molecule type" value="Genomic_DNA"/>
</dbReference>
<name>A0AAP0PDJ5_9MAGN</name>